<organism evidence="3 5">
    <name type="scientific">Lederbergia galactosidilytica</name>
    <dbReference type="NCBI Taxonomy" id="217031"/>
    <lineage>
        <taxon>Bacteria</taxon>
        <taxon>Bacillati</taxon>
        <taxon>Bacillota</taxon>
        <taxon>Bacilli</taxon>
        <taxon>Bacillales</taxon>
        <taxon>Bacillaceae</taxon>
        <taxon>Lederbergia</taxon>
    </lineage>
</organism>
<dbReference type="RefSeq" id="WP_057983244.1">
    <property type="nucleotide sequence ID" value="NZ_LDJR01000014.1"/>
</dbReference>
<dbReference type="STRING" id="217031.ABB05_03040"/>
<dbReference type="EMBL" id="LDJR01000014">
    <property type="protein sequence ID" value="OAK75330.1"/>
    <property type="molecule type" value="Genomic_DNA"/>
</dbReference>
<dbReference type="InterPro" id="IPR048110">
    <property type="entry name" value="SA1362/YqhP-like"/>
</dbReference>
<evidence type="ECO:0000313" key="4">
    <source>
        <dbReference type="EMBL" id="OAK75330.1"/>
    </source>
</evidence>
<keyword evidence="2" id="KW-0472">Membrane</keyword>
<keyword evidence="2" id="KW-0812">Transmembrane</keyword>
<keyword evidence="2" id="KW-1133">Transmembrane helix</keyword>
<proteinExistence type="predicted"/>
<dbReference type="OrthoDB" id="2989424at2"/>
<evidence type="ECO:0000313" key="6">
    <source>
        <dbReference type="Proteomes" id="UP000077881"/>
    </source>
</evidence>
<gene>
    <name evidence="4" type="ORF">ABB05_03040</name>
    <name evidence="3" type="ORF">ACA29_00400</name>
</gene>
<dbReference type="NCBIfam" id="NF041554">
    <property type="entry name" value="SA1362_fam"/>
    <property type="match status" value="1"/>
</dbReference>
<reference evidence="4 6" key="1">
    <citation type="submission" date="2015-05" db="EMBL/GenBank/DDBJ databases">
        <title>Comparison of genome.</title>
        <authorList>
            <person name="Zheng Z."/>
            <person name="Sun M."/>
        </authorList>
    </citation>
    <scope>NUCLEOTIDE SEQUENCE [LARGE SCALE GENOMIC DNA]</scope>
    <source>
        <strain evidence="4 6">G25-74</strain>
    </source>
</reference>
<accession>A0A0Q9Y8F8</accession>
<dbReference type="EMBL" id="LGPB01000008">
    <property type="protein sequence ID" value="KRG17104.1"/>
    <property type="molecule type" value="Genomic_DNA"/>
</dbReference>
<feature type="transmembrane region" description="Helical" evidence="2">
    <location>
        <begin position="30"/>
        <end position="52"/>
    </location>
</feature>
<keyword evidence="6" id="KW-1185">Reference proteome</keyword>
<evidence type="ECO:0000256" key="2">
    <source>
        <dbReference type="SAM" id="Phobius"/>
    </source>
</evidence>
<sequence length="116" mass="13220">MTIRNWLFGGIIIAALIGLGTWLYHNPASLFLQLFVTILIAGIIFLVIRAFMGRKQGFKESRSYAKAAKFSKKRYEQPRKSAHTIKSSKRPLRRKSSAHLTVIEGKKGKKKDRAIF</sequence>
<dbReference type="Proteomes" id="UP000077881">
    <property type="component" value="Unassembled WGS sequence"/>
</dbReference>
<evidence type="ECO:0000313" key="3">
    <source>
        <dbReference type="EMBL" id="KRG17104.1"/>
    </source>
</evidence>
<dbReference type="PATRIC" id="fig|217031.4.peg.142"/>
<feature type="region of interest" description="Disordered" evidence="1">
    <location>
        <begin position="75"/>
        <end position="99"/>
    </location>
</feature>
<evidence type="ECO:0000313" key="5">
    <source>
        <dbReference type="Proteomes" id="UP000053881"/>
    </source>
</evidence>
<name>A0A0Q9Y8F8_9BACI</name>
<evidence type="ECO:0000256" key="1">
    <source>
        <dbReference type="SAM" id="MobiDB-lite"/>
    </source>
</evidence>
<dbReference type="Proteomes" id="UP000053881">
    <property type="component" value="Unassembled WGS sequence"/>
</dbReference>
<dbReference type="AlphaFoldDB" id="A0A0Q9Y8F8"/>
<feature type="compositionally biased region" description="Basic residues" evidence="1">
    <location>
        <begin position="80"/>
        <end position="97"/>
    </location>
</feature>
<protein>
    <submittedName>
        <fullName evidence="3">Uncharacterized protein</fullName>
    </submittedName>
</protein>
<feature type="transmembrane region" description="Helical" evidence="2">
    <location>
        <begin position="7"/>
        <end position="24"/>
    </location>
</feature>
<comment type="caution">
    <text evidence="3">The sequence shown here is derived from an EMBL/GenBank/DDBJ whole genome shotgun (WGS) entry which is preliminary data.</text>
</comment>
<reference evidence="3 5" key="2">
    <citation type="submission" date="2015-06" db="EMBL/GenBank/DDBJ databases">
        <title>Genome sequencing project of Bacillus galactosidilyticus PL133.</title>
        <authorList>
            <person name="Gaiero J."/>
            <person name="Nicol R."/>
            <person name="Habash M."/>
        </authorList>
    </citation>
    <scope>NUCLEOTIDE SEQUENCE [LARGE SCALE GENOMIC DNA]</scope>
    <source>
        <strain evidence="3 5">PL133</strain>
    </source>
</reference>